<dbReference type="Gene3D" id="4.10.280.10">
    <property type="entry name" value="Helix-loop-helix DNA-binding domain"/>
    <property type="match status" value="1"/>
</dbReference>
<sequence length="306" mass="32925">MANFGGPTEDPRRLSRSPPKQGVILGGDSCGRGSGGSGLGGAPGENDNDDYDCESEEGLEALVGEAPAKPARARSSSKRSRAAEVHNLSEKRRRSRINEKMKALQNLIPNSNKTDKASMLDEAIEYLKQLQLQVQMLSMRNGLSLHPMCLPGVLQPIQFSQTRIDFGEENGSLPVNVPGTVPANQTSSQMGYDLPNSSSNHPSAPNMSNMITSETSFGLESIQAPLGPFQLLTSSLDVCREDILPHNNQLKSNASAEFGSGATSTVSLPFDTRQSNQESMIGRDQRNSVVLKNLEHDLIISPHLTG</sequence>
<organism evidence="8 9">
    <name type="scientific">Corchorus olitorius</name>
    <dbReference type="NCBI Taxonomy" id="93759"/>
    <lineage>
        <taxon>Eukaryota</taxon>
        <taxon>Viridiplantae</taxon>
        <taxon>Streptophyta</taxon>
        <taxon>Embryophyta</taxon>
        <taxon>Tracheophyta</taxon>
        <taxon>Spermatophyta</taxon>
        <taxon>Magnoliopsida</taxon>
        <taxon>eudicotyledons</taxon>
        <taxon>Gunneridae</taxon>
        <taxon>Pentapetalae</taxon>
        <taxon>rosids</taxon>
        <taxon>malvids</taxon>
        <taxon>Malvales</taxon>
        <taxon>Malvaceae</taxon>
        <taxon>Grewioideae</taxon>
        <taxon>Apeibeae</taxon>
        <taxon>Corchorus</taxon>
    </lineage>
</organism>
<dbReference type="PROSITE" id="PS50888">
    <property type="entry name" value="BHLH"/>
    <property type="match status" value="1"/>
</dbReference>
<dbReference type="STRING" id="93759.A0A1R3K4F5"/>
<dbReference type="GO" id="GO:0003677">
    <property type="term" value="F:DNA binding"/>
    <property type="evidence" value="ECO:0007669"/>
    <property type="project" value="UniProtKB-KW"/>
</dbReference>
<keyword evidence="5" id="KW-0539">Nucleus</keyword>
<dbReference type="SUPFAM" id="SSF47459">
    <property type="entry name" value="HLH, helix-loop-helix DNA-binding domain"/>
    <property type="match status" value="1"/>
</dbReference>
<evidence type="ECO:0000259" key="7">
    <source>
        <dbReference type="PROSITE" id="PS50888"/>
    </source>
</evidence>
<evidence type="ECO:0000256" key="3">
    <source>
        <dbReference type="ARBA" id="ARBA00023125"/>
    </source>
</evidence>
<reference evidence="9" key="1">
    <citation type="submission" date="2013-09" db="EMBL/GenBank/DDBJ databases">
        <title>Corchorus olitorius genome sequencing.</title>
        <authorList>
            <person name="Alam M."/>
            <person name="Haque M.S."/>
            <person name="Islam M.S."/>
            <person name="Emdad E.M."/>
            <person name="Islam M.M."/>
            <person name="Ahmed B."/>
            <person name="Halim A."/>
            <person name="Hossen Q.M.M."/>
            <person name="Hossain M.Z."/>
            <person name="Ahmed R."/>
            <person name="Khan M.M."/>
            <person name="Islam R."/>
            <person name="Rashid M.M."/>
            <person name="Khan S.A."/>
            <person name="Rahman M.S."/>
            <person name="Alam M."/>
            <person name="Yahiya A.S."/>
            <person name="Khan M.S."/>
            <person name="Azam M.S."/>
            <person name="Haque T."/>
            <person name="Lashkar M.Z.H."/>
            <person name="Akhand A.I."/>
            <person name="Morshed G."/>
            <person name="Roy S."/>
            <person name="Uddin K.S."/>
            <person name="Rabeya T."/>
            <person name="Hossain A.S."/>
            <person name="Chowdhury A."/>
            <person name="Snigdha A.R."/>
            <person name="Mortoza M.S."/>
            <person name="Matin S.A."/>
            <person name="Hoque S.M.E."/>
            <person name="Islam M.K."/>
            <person name="Roy D.K."/>
            <person name="Haider R."/>
            <person name="Moosa M.M."/>
            <person name="Elias S.M."/>
            <person name="Hasan A.M."/>
            <person name="Jahan S."/>
            <person name="Shafiuddin M."/>
            <person name="Mahmood N."/>
            <person name="Shommy N.S."/>
        </authorList>
    </citation>
    <scope>NUCLEOTIDE SEQUENCE [LARGE SCALE GENOMIC DNA]</scope>
    <source>
        <strain evidence="9">cv. O-4</strain>
    </source>
</reference>
<name>A0A1R3K4F5_9ROSI</name>
<dbReference type="PANTHER" id="PTHR45855:SF73">
    <property type="entry name" value="TRANSCRIPTION FACTOR SPATULA"/>
    <property type="match status" value="1"/>
</dbReference>
<evidence type="ECO:0000256" key="2">
    <source>
        <dbReference type="ARBA" id="ARBA00023015"/>
    </source>
</evidence>
<evidence type="ECO:0000256" key="5">
    <source>
        <dbReference type="ARBA" id="ARBA00023242"/>
    </source>
</evidence>
<evidence type="ECO:0000313" key="8">
    <source>
        <dbReference type="EMBL" id="OMP01975.1"/>
    </source>
</evidence>
<feature type="compositionally biased region" description="Gly residues" evidence="6">
    <location>
        <begin position="24"/>
        <end position="43"/>
    </location>
</feature>
<dbReference type="OrthoDB" id="690068at2759"/>
<dbReference type="GO" id="GO:0046983">
    <property type="term" value="F:protein dimerization activity"/>
    <property type="evidence" value="ECO:0007669"/>
    <property type="project" value="InterPro"/>
</dbReference>
<dbReference type="CDD" id="cd11445">
    <property type="entry name" value="bHLH_AtPIF_like"/>
    <property type="match status" value="1"/>
</dbReference>
<dbReference type="InterPro" id="IPR011598">
    <property type="entry name" value="bHLH_dom"/>
</dbReference>
<dbReference type="Proteomes" id="UP000187203">
    <property type="component" value="Unassembled WGS sequence"/>
</dbReference>
<comment type="caution">
    <text evidence="8">The sequence shown here is derived from an EMBL/GenBank/DDBJ whole genome shotgun (WGS) entry which is preliminary data.</text>
</comment>
<dbReference type="EMBL" id="AWUE01014698">
    <property type="protein sequence ID" value="OMP01975.1"/>
    <property type="molecule type" value="Genomic_DNA"/>
</dbReference>
<dbReference type="PANTHER" id="PTHR45855">
    <property type="entry name" value="TRANSCRIPTION FACTOR PIF1-RELATED"/>
    <property type="match status" value="1"/>
</dbReference>
<keyword evidence="2" id="KW-0805">Transcription regulation</keyword>
<keyword evidence="4" id="KW-0804">Transcription</keyword>
<feature type="compositionally biased region" description="Basic residues" evidence="6">
    <location>
        <begin position="71"/>
        <end position="80"/>
    </location>
</feature>
<accession>A0A1R3K4F5</accession>
<feature type="compositionally biased region" description="Acidic residues" evidence="6">
    <location>
        <begin position="46"/>
        <end position="59"/>
    </location>
</feature>
<proteinExistence type="predicted"/>
<feature type="compositionally biased region" description="Basic and acidic residues" evidence="6">
    <location>
        <begin position="81"/>
        <end position="94"/>
    </location>
</feature>
<evidence type="ECO:0000256" key="6">
    <source>
        <dbReference type="SAM" id="MobiDB-lite"/>
    </source>
</evidence>
<keyword evidence="9" id="KW-1185">Reference proteome</keyword>
<evidence type="ECO:0000313" key="9">
    <source>
        <dbReference type="Proteomes" id="UP000187203"/>
    </source>
</evidence>
<evidence type="ECO:0000256" key="4">
    <source>
        <dbReference type="ARBA" id="ARBA00023163"/>
    </source>
</evidence>
<feature type="region of interest" description="Disordered" evidence="6">
    <location>
        <begin position="1"/>
        <end position="94"/>
    </location>
</feature>
<dbReference type="InterPro" id="IPR031066">
    <property type="entry name" value="bHLH_ALC-like_plant"/>
</dbReference>
<protein>
    <recommendedName>
        <fullName evidence="7">BHLH domain-containing protein</fullName>
    </recommendedName>
</protein>
<evidence type="ECO:0000256" key="1">
    <source>
        <dbReference type="ARBA" id="ARBA00004123"/>
    </source>
</evidence>
<dbReference type="InterPro" id="IPR047265">
    <property type="entry name" value="PIF1-like_bHLH"/>
</dbReference>
<comment type="subcellular location">
    <subcellularLocation>
        <location evidence="1">Nucleus</location>
    </subcellularLocation>
</comment>
<dbReference type="Pfam" id="PF00010">
    <property type="entry name" value="HLH"/>
    <property type="match status" value="1"/>
</dbReference>
<dbReference type="FunFam" id="4.10.280.10:FF:000004">
    <property type="entry name" value="Basic helix-loop-helix transcription factor"/>
    <property type="match status" value="1"/>
</dbReference>
<dbReference type="SMART" id="SM00353">
    <property type="entry name" value="HLH"/>
    <property type="match status" value="1"/>
</dbReference>
<keyword evidence="3" id="KW-0238">DNA-binding</keyword>
<feature type="domain" description="BHLH" evidence="7">
    <location>
        <begin position="81"/>
        <end position="130"/>
    </location>
</feature>
<dbReference type="InterPro" id="IPR036638">
    <property type="entry name" value="HLH_DNA-bd_sf"/>
</dbReference>
<dbReference type="GO" id="GO:0005634">
    <property type="term" value="C:nucleus"/>
    <property type="evidence" value="ECO:0007669"/>
    <property type="project" value="UniProtKB-SubCell"/>
</dbReference>
<dbReference type="AlphaFoldDB" id="A0A1R3K4F5"/>
<gene>
    <name evidence="8" type="ORF">COLO4_11443</name>
</gene>